<dbReference type="InterPro" id="IPR011051">
    <property type="entry name" value="RmlC_Cupin_sf"/>
</dbReference>
<dbReference type="AlphaFoldDB" id="A0A444I7E9"/>
<dbReference type="InterPro" id="IPR013096">
    <property type="entry name" value="Cupin_2"/>
</dbReference>
<comment type="caution">
    <text evidence="2">The sequence shown here is derived from an EMBL/GenBank/DDBJ whole genome shotgun (WGS) entry which is preliminary data.</text>
</comment>
<dbReference type="EMBL" id="SBHX01000017">
    <property type="protein sequence ID" value="RWX34214.1"/>
    <property type="molecule type" value="Genomic_DNA"/>
</dbReference>
<dbReference type="Pfam" id="PF07883">
    <property type="entry name" value="Cupin_2"/>
    <property type="match status" value="1"/>
</dbReference>
<dbReference type="RefSeq" id="WP_128410148.1">
    <property type="nucleotide sequence ID" value="NZ_SBHX01000017.1"/>
</dbReference>
<dbReference type="Gene3D" id="2.60.120.10">
    <property type="entry name" value="Jelly Rolls"/>
    <property type="match status" value="1"/>
</dbReference>
<gene>
    <name evidence="2" type="ORF">EHI47_07395</name>
</gene>
<evidence type="ECO:0000259" key="1">
    <source>
        <dbReference type="Pfam" id="PF07883"/>
    </source>
</evidence>
<protein>
    <submittedName>
        <fullName evidence="2">Cupin domain-containing protein</fullName>
    </submittedName>
</protein>
<evidence type="ECO:0000313" key="2">
    <source>
        <dbReference type="EMBL" id="RWX34214.1"/>
    </source>
</evidence>
<evidence type="ECO:0000313" key="3">
    <source>
        <dbReference type="Proteomes" id="UP000283817"/>
    </source>
</evidence>
<proteinExistence type="predicted"/>
<dbReference type="SUPFAM" id="SSF51182">
    <property type="entry name" value="RmlC-like cupins"/>
    <property type="match status" value="1"/>
</dbReference>
<dbReference type="CDD" id="cd02236">
    <property type="entry name" value="cupin_CV2614-like"/>
    <property type="match status" value="1"/>
</dbReference>
<feature type="domain" description="Cupin type-2" evidence="1">
    <location>
        <begin position="33"/>
        <end position="102"/>
    </location>
</feature>
<accession>A0A444I7E9</accession>
<name>A0A444I7E9_RHILE</name>
<sequence>MQSTVKEISRTSTTFSYQPIRLPDQALEIVASLYTIAPGTELPLHRHPFPRFGYVLKGELTIYNEDTGQVVHLREGQFGVEAIEQRHRGKSTGSGPLTLLVIDQVPPGMHNVDMLETSG</sequence>
<dbReference type="Proteomes" id="UP000283817">
    <property type="component" value="Unassembled WGS sequence"/>
</dbReference>
<reference evidence="2 3" key="1">
    <citation type="submission" date="2019-01" db="EMBL/GenBank/DDBJ databases">
        <title>RHIZO-ID as a novel technology for direct rhizobia identification.</title>
        <authorList>
            <person name="De Meyer S.E."/>
        </authorList>
    </citation>
    <scope>NUCLEOTIDE SEQUENCE [LARGE SCALE GENOMIC DNA]</scope>
    <source>
        <strain evidence="2 3">WSM448</strain>
    </source>
</reference>
<dbReference type="InterPro" id="IPR014710">
    <property type="entry name" value="RmlC-like_jellyroll"/>
</dbReference>
<organism evidence="2 3">
    <name type="scientific">Rhizobium leguminosarum</name>
    <dbReference type="NCBI Taxonomy" id="384"/>
    <lineage>
        <taxon>Bacteria</taxon>
        <taxon>Pseudomonadati</taxon>
        <taxon>Pseudomonadota</taxon>
        <taxon>Alphaproteobacteria</taxon>
        <taxon>Hyphomicrobiales</taxon>
        <taxon>Rhizobiaceae</taxon>
        <taxon>Rhizobium/Agrobacterium group</taxon>
        <taxon>Rhizobium</taxon>
    </lineage>
</organism>